<dbReference type="Pfam" id="PF22936">
    <property type="entry name" value="Pol_BBD"/>
    <property type="match status" value="1"/>
</dbReference>
<dbReference type="Gramene" id="AUR62015376-RA">
    <property type="protein sequence ID" value="AUR62015376-RA:cds"/>
    <property type="gene ID" value="AUR62015376"/>
</dbReference>
<evidence type="ECO:0000256" key="3">
    <source>
        <dbReference type="RuleBase" id="RU361155"/>
    </source>
</evidence>
<dbReference type="Proteomes" id="UP000596660">
    <property type="component" value="Unplaced"/>
</dbReference>
<dbReference type="Gene3D" id="3.40.50.300">
    <property type="entry name" value="P-loop containing nucleotide triphosphate hydrolases"/>
    <property type="match status" value="1"/>
</dbReference>
<dbReference type="InterPro" id="IPR000863">
    <property type="entry name" value="Sulfotransferase_dom"/>
</dbReference>
<evidence type="ECO:0000259" key="5">
    <source>
        <dbReference type="Pfam" id="PF00685"/>
    </source>
</evidence>
<keyword evidence="9" id="KW-1185">Reference proteome</keyword>
<dbReference type="InterPro" id="IPR027417">
    <property type="entry name" value="P-loop_NTPase"/>
</dbReference>
<feature type="region of interest" description="Disordered" evidence="4">
    <location>
        <begin position="69"/>
        <end position="104"/>
    </location>
</feature>
<evidence type="ECO:0000256" key="1">
    <source>
        <dbReference type="ARBA" id="ARBA00005771"/>
    </source>
</evidence>
<reference evidence="8" key="2">
    <citation type="submission" date="2021-03" db="UniProtKB">
        <authorList>
            <consortium name="EnsemblPlants"/>
        </authorList>
    </citation>
    <scope>IDENTIFICATION</scope>
</reference>
<keyword evidence="2 3" id="KW-0808">Transferase</keyword>
<dbReference type="EnsemblPlants" id="AUR62015376-RA">
    <property type="protein sequence ID" value="AUR62015376-RA:cds"/>
    <property type="gene ID" value="AUR62015376"/>
</dbReference>
<evidence type="ECO:0000259" key="7">
    <source>
        <dbReference type="Pfam" id="PF22936"/>
    </source>
</evidence>
<feature type="domain" description="Retrotransposon Copia-like N-terminal" evidence="6">
    <location>
        <begin position="21"/>
        <end position="67"/>
    </location>
</feature>
<dbReference type="InterPro" id="IPR029472">
    <property type="entry name" value="Copia-like_N"/>
</dbReference>
<dbReference type="PANTHER" id="PTHR11783">
    <property type="entry name" value="SULFOTRANSFERASE SULT"/>
    <property type="match status" value="1"/>
</dbReference>
<dbReference type="InterPro" id="IPR054722">
    <property type="entry name" value="PolX-like_BBD"/>
</dbReference>
<feature type="domain" description="Retrovirus-related Pol polyprotein from transposon TNT 1-94-like beta-barrel" evidence="7">
    <location>
        <begin position="128"/>
        <end position="200"/>
    </location>
</feature>
<dbReference type="Pfam" id="PF14244">
    <property type="entry name" value="Retrotran_gag_3"/>
    <property type="match status" value="1"/>
</dbReference>
<evidence type="ECO:0000313" key="8">
    <source>
        <dbReference type="EnsemblPlants" id="AUR62015376-RA:cds"/>
    </source>
</evidence>
<evidence type="ECO:0000259" key="6">
    <source>
        <dbReference type="Pfam" id="PF14244"/>
    </source>
</evidence>
<evidence type="ECO:0000313" key="9">
    <source>
        <dbReference type="Proteomes" id="UP000596660"/>
    </source>
</evidence>
<dbReference type="GO" id="GO:0008146">
    <property type="term" value="F:sulfotransferase activity"/>
    <property type="evidence" value="ECO:0007669"/>
    <property type="project" value="InterPro"/>
</dbReference>
<accession>A0A803LM65</accession>
<dbReference type="Pfam" id="PF00685">
    <property type="entry name" value="Sulfotransfer_1"/>
    <property type="match status" value="1"/>
</dbReference>
<sequence length="412" mass="46834">MPENESSDAQMNYQDSLFLSHSDSHAASLTPMLFDGTNFMIWSRNVKLALGAKNKRGFIEGKIPKPAAGHKDYTRTAANTRKLEDEINSPLDEDEYDAGTGSSSKADEGIISFSNVASIHEKFDCNSWIIDSGASDHMAGNKRLFCDLRKLSRPVKVILLDGSIKEVVQIGTVKFRPKIVLYDVLFLPEFKNNLLSLCKIIRIFRYLRGTADIGLVYGNGKECLVTGYSDSDYAADVDTRRSVTGYVFTLGGSVGITPNMELMEQYVHKFWSGVIPWGPYEDHILSYWNESKKNPQNVLFLEYEGLKKEPKEHLKRLAEFVGYPFSKEEEKENVIDEIIELCSLKSLKDMDVNKSTMFYPWFEYKAFFRKGEVGDWTNYLTPSMAKRIDQIQDKLKKAGFSSSYYQTNVIKS</sequence>
<proteinExistence type="inferred from homology"/>
<name>A0A803LM65_CHEQI</name>
<evidence type="ECO:0000256" key="4">
    <source>
        <dbReference type="SAM" id="MobiDB-lite"/>
    </source>
</evidence>
<protein>
    <recommendedName>
        <fullName evidence="3">Sulfotransferase</fullName>
        <ecNumber evidence="3">2.8.2.-</ecNumber>
    </recommendedName>
</protein>
<dbReference type="AlphaFoldDB" id="A0A803LM65"/>
<reference evidence="8" key="1">
    <citation type="journal article" date="2017" name="Nature">
        <title>The genome of Chenopodium quinoa.</title>
        <authorList>
            <person name="Jarvis D.E."/>
            <person name="Ho Y.S."/>
            <person name="Lightfoot D.J."/>
            <person name="Schmoeckel S.M."/>
            <person name="Li B."/>
            <person name="Borm T.J.A."/>
            <person name="Ohyanagi H."/>
            <person name="Mineta K."/>
            <person name="Michell C.T."/>
            <person name="Saber N."/>
            <person name="Kharbatia N.M."/>
            <person name="Rupper R.R."/>
            <person name="Sharp A.R."/>
            <person name="Dally N."/>
            <person name="Boughton B.A."/>
            <person name="Woo Y.H."/>
            <person name="Gao G."/>
            <person name="Schijlen E.G.W.M."/>
            <person name="Guo X."/>
            <person name="Momin A.A."/>
            <person name="Negrao S."/>
            <person name="Al-Babili S."/>
            <person name="Gehring C."/>
            <person name="Roessner U."/>
            <person name="Jung C."/>
            <person name="Murphy K."/>
            <person name="Arold S.T."/>
            <person name="Gojobori T."/>
            <person name="van der Linden C.G."/>
            <person name="van Loo E.N."/>
            <person name="Jellen E.N."/>
            <person name="Maughan P.J."/>
            <person name="Tester M."/>
        </authorList>
    </citation>
    <scope>NUCLEOTIDE SEQUENCE [LARGE SCALE GENOMIC DNA]</scope>
    <source>
        <strain evidence="8">cv. PI 614886</strain>
    </source>
</reference>
<dbReference type="EC" id="2.8.2.-" evidence="3"/>
<comment type="similarity">
    <text evidence="1 3">Belongs to the sulfotransferase 1 family.</text>
</comment>
<dbReference type="SUPFAM" id="SSF52540">
    <property type="entry name" value="P-loop containing nucleoside triphosphate hydrolases"/>
    <property type="match status" value="1"/>
</dbReference>
<organism evidence="8 9">
    <name type="scientific">Chenopodium quinoa</name>
    <name type="common">Quinoa</name>
    <dbReference type="NCBI Taxonomy" id="63459"/>
    <lineage>
        <taxon>Eukaryota</taxon>
        <taxon>Viridiplantae</taxon>
        <taxon>Streptophyta</taxon>
        <taxon>Embryophyta</taxon>
        <taxon>Tracheophyta</taxon>
        <taxon>Spermatophyta</taxon>
        <taxon>Magnoliopsida</taxon>
        <taxon>eudicotyledons</taxon>
        <taxon>Gunneridae</taxon>
        <taxon>Pentapetalae</taxon>
        <taxon>Caryophyllales</taxon>
        <taxon>Chenopodiaceae</taxon>
        <taxon>Chenopodioideae</taxon>
        <taxon>Atripliceae</taxon>
        <taxon>Chenopodium</taxon>
    </lineage>
</organism>
<evidence type="ECO:0000256" key="2">
    <source>
        <dbReference type="ARBA" id="ARBA00022679"/>
    </source>
</evidence>
<feature type="domain" description="Sulfotransferase" evidence="5">
    <location>
        <begin position="248"/>
        <end position="394"/>
    </location>
</feature>